<feature type="compositionally biased region" description="Basic residues" evidence="1">
    <location>
        <begin position="155"/>
        <end position="165"/>
    </location>
</feature>
<organism evidence="2 3">
    <name type="scientific">Phytohabitans rumicis</name>
    <dbReference type="NCBI Taxonomy" id="1076125"/>
    <lineage>
        <taxon>Bacteria</taxon>
        <taxon>Bacillati</taxon>
        <taxon>Actinomycetota</taxon>
        <taxon>Actinomycetes</taxon>
        <taxon>Micromonosporales</taxon>
        <taxon>Micromonosporaceae</taxon>
    </lineage>
</organism>
<evidence type="ECO:0000256" key="1">
    <source>
        <dbReference type="SAM" id="MobiDB-lite"/>
    </source>
</evidence>
<protein>
    <submittedName>
        <fullName evidence="2">Uncharacterized protein</fullName>
    </submittedName>
</protein>
<reference evidence="2 3" key="1">
    <citation type="submission" date="2020-03" db="EMBL/GenBank/DDBJ databases">
        <title>Whole genome shotgun sequence of Phytohabitans rumicis NBRC 108638.</title>
        <authorList>
            <person name="Komaki H."/>
            <person name="Tamura T."/>
        </authorList>
    </citation>
    <scope>NUCLEOTIDE SEQUENCE [LARGE SCALE GENOMIC DNA]</scope>
    <source>
        <strain evidence="2 3">NBRC 108638</strain>
    </source>
</reference>
<keyword evidence="3" id="KW-1185">Reference proteome</keyword>
<sequence length="165" mass="18546">MNALLNSLTEAELAVVRETDRERLAELDEDALVELHTRVRRTRNKYVKLYRRQASTRVAEVGARGKARPKNRRSAQKAEVFEDALARVSRALATAARRSAAELRAERIAAAREQRGTAPRPAARPRSETVAPQRTDLSPMSPALRKRQASTLAKGARRQARRDTR</sequence>
<dbReference type="Proteomes" id="UP000482960">
    <property type="component" value="Unassembled WGS sequence"/>
</dbReference>
<reference evidence="2 3" key="2">
    <citation type="submission" date="2020-03" db="EMBL/GenBank/DDBJ databases">
        <authorList>
            <person name="Ichikawa N."/>
            <person name="Kimura A."/>
            <person name="Kitahashi Y."/>
            <person name="Uohara A."/>
        </authorList>
    </citation>
    <scope>NUCLEOTIDE SEQUENCE [LARGE SCALE GENOMIC DNA]</scope>
    <source>
        <strain evidence="2 3">NBRC 108638</strain>
    </source>
</reference>
<gene>
    <name evidence="2" type="ORF">Prum_021490</name>
</gene>
<evidence type="ECO:0000313" key="2">
    <source>
        <dbReference type="EMBL" id="GFJ88507.1"/>
    </source>
</evidence>
<name>A0A6V8L350_9ACTN</name>
<comment type="caution">
    <text evidence="2">The sequence shown here is derived from an EMBL/GenBank/DDBJ whole genome shotgun (WGS) entry which is preliminary data.</text>
</comment>
<dbReference type="AlphaFoldDB" id="A0A6V8L350"/>
<dbReference type="EMBL" id="BLPG01000001">
    <property type="protein sequence ID" value="GFJ88507.1"/>
    <property type="molecule type" value="Genomic_DNA"/>
</dbReference>
<accession>A0A6V8L350</accession>
<proteinExistence type="predicted"/>
<evidence type="ECO:0000313" key="3">
    <source>
        <dbReference type="Proteomes" id="UP000482960"/>
    </source>
</evidence>
<dbReference type="RefSeq" id="WP_173075868.1">
    <property type="nucleotide sequence ID" value="NZ_BAABJB010000015.1"/>
</dbReference>
<feature type="region of interest" description="Disordered" evidence="1">
    <location>
        <begin position="107"/>
        <end position="165"/>
    </location>
</feature>